<protein>
    <submittedName>
        <fullName evidence="2">Uncharacterized protein</fullName>
    </submittedName>
</protein>
<evidence type="ECO:0000256" key="1">
    <source>
        <dbReference type="SAM" id="MobiDB-lite"/>
    </source>
</evidence>
<dbReference type="PANTHER" id="PTHR31170:SF21">
    <property type="match status" value="1"/>
</dbReference>
<proteinExistence type="predicted"/>
<dbReference type="AlphaFoldDB" id="A0AAP0RWB8"/>
<keyword evidence="3" id="KW-1185">Reference proteome</keyword>
<name>A0AAP0RWB8_LIQFO</name>
<gene>
    <name evidence="2" type="ORF">L1049_011453</name>
</gene>
<dbReference type="Proteomes" id="UP001415857">
    <property type="component" value="Unassembled WGS sequence"/>
</dbReference>
<comment type="caution">
    <text evidence="2">The sequence shown here is derived from an EMBL/GenBank/DDBJ whole genome shotgun (WGS) entry which is preliminary data.</text>
</comment>
<dbReference type="PANTHER" id="PTHR31170">
    <property type="entry name" value="BNAC04G53230D PROTEIN"/>
    <property type="match status" value="1"/>
</dbReference>
<reference evidence="2 3" key="1">
    <citation type="journal article" date="2024" name="Plant J.">
        <title>Genome sequences and population genomics reveal climatic adaptation and genomic divergence between two closely related sweetgum species.</title>
        <authorList>
            <person name="Xu W.Q."/>
            <person name="Ren C.Q."/>
            <person name="Zhang X.Y."/>
            <person name="Comes H.P."/>
            <person name="Liu X.H."/>
            <person name="Li Y.G."/>
            <person name="Kettle C.J."/>
            <person name="Jalonen R."/>
            <person name="Gaisberger H."/>
            <person name="Ma Y.Z."/>
            <person name="Qiu Y.X."/>
        </authorList>
    </citation>
    <scope>NUCLEOTIDE SEQUENCE [LARGE SCALE GENOMIC DNA]</scope>
    <source>
        <strain evidence="2">Hangzhou</strain>
    </source>
</reference>
<dbReference type="Pfam" id="PF03140">
    <property type="entry name" value="DUF247"/>
    <property type="match status" value="1"/>
</dbReference>
<sequence length="197" mass="23155">MEDFGDMWEIYRQYIIENAWKYHRNFDAIEEEEGELVHTITDLHRRQLEVVNPPTINFFSEVGLLKRRMKSVNLVALKYRSRRPSGASYGFTVEEKLKTKLARESGSVDSIYKVPTNMSEVEPKAFDPNIISSGPYRYGVPRLLQAMKELKLQYFRRLFIPSRQSVVKLDTLKEAMKKSEQEARSKGEKQRTKKWGE</sequence>
<feature type="region of interest" description="Disordered" evidence="1">
    <location>
        <begin position="177"/>
        <end position="197"/>
    </location>
</feature>
<accession>A0AAP0RWB8</accession>
<evidence type="ECO:0000313" key="2">
    <source>
        <dbReference type="EMBL" id="KAK9283217.1"/>
    </source>
</evidence>
<dbReference type="EMBL" id="JBBPBK010000006">
    <property type="protein sequence ID" value="KAK9283217.1"/>
    <property type="molecule type" value="Genomic_DNA"/>
</dbReference>
<dbReference type="InterPro" id="IPR004158">
    <property type="entry name" value="DUF247_pln"/>
</dbReference>
<organism evidence="2 3">
    <name type="scientific">Liquidambar formosana</name>
    <name type="common">Formosan gum</name>
    <dbReference type="NCBI Taxonomy" id="63359"/>
    <lineage>
        <taxon>Eukaryota</taxon>
        <taxon>Viridiplantae</taxon>
        <taxon>Streptophyta</taxon>
        <taxon>Embryophyta</taxon>
        <taxon>Tracheophyta</taxon>
        <taxon>Spermatophyta</taxon>
        <taxon>Magnoliopsida</taxon>
        <taxon>eudicotyledons</taxon>
        <taxon>Gunneridae</taxon>
        <taxon>Pentapetalae</taxon>
        <taxon>Saxifragales</taxon>
        <taxon>Altingiaceae</taxon>
        <taxon>Liquidambar</taxon>
    </lineage>
</organism>
<evidence type="ECO:0000313" key="3">
    <source>
        <dbReference type="Proteomes" id="UP001415857"/>
    </source>
</evidence>